<organism evidence="1">
    <name type="scientific">Klebsiella pneumoniae</name>
    <dbReference type="NCBI Taxonomy" id="573"/>
    <lineage>
        <taxon>Bacteria</taxon>
        <taxon>Pseudomonadati</taxon>
        <taxon>Pseudomonadota</taxon>
        <taxon>Gammaproteobacteria</taxon>
        <taxon>Enterobacterales</taxon>
        <taxon>Enterobacteriaceae</taxon>
        <taxon>Klebsiella/Raoultella group</taxon>
        <taxon>Klebsiella</taxon>
        <taxon>Klebsiella pneumoniae complex</taxon>
    </lineage>
</organism>
<name>Q1G0U7_KLEPN</name>
<evidence type="ECO:0000313" key="1">
    <source>
        <dbReference type="EMBL" id="ABF59685.1"/>
    </source>
</evidence>
<dbReference type="AlphaFoldDB" id="Q1G0U7"/>
<accession>Q1G0U7</accession>
<protein>
    <submittedName>
        <fullName evidence="1">Uncharacterized protein</fullName>
    </submittedName>
</protein>
<reference evidence="1" key="1">
    <citation type="journal article" date="2006" name="Infect. Immun.">
        <title>Signature-tagged mutagenesis of Klebsiella pneumoniae to identify genes that influence biofilm formation on extracellular matrix material.</title>
        <authorList>
            <person name="Boddicker J.D."/>
            <person name="Anderson R.A."/>
            <person name="Jagnow J."/>
            <person name="Clegg S."/>
        </authorList>
    </citation>
    <scope>NUCLEOTIDE SEQUENCE</scope>
</reference>
<proteinExistence type="predicted"/>
<feature type="non-terminal residue" evidence="1">
    <location>
        <position position="43"/>
    </location>
</feature>
<sequence length="43" mass="4937">MSLSRAQLPPGLNLHAEIPGIIRRLVYKRFTIFGNHSNMKQKC</sequence>
<dbReference type="EMBL" id="DQ526025">
    <property type="protein sequence ID" value="ABF59685.1"/>
    <property type="molecule type" value="Genomic_DNA"/>
</dbReference>